<dbReference type="CDD" id="cd00267">
    <property type="entry name" value="ABC_ATPase"/>
    <property type="match status" value="1"/>
</dbReference>
<dbReference type="Pfam" id="PF13555">
    <property type="entry name" value="AAA_29"/>
    <property type="match status" value="1"/>
</dbReference>
<sequence length="75" mass="8561">MNHNYSLFSTQSSEAGYRLQRVEIFNWGVFDKQIFSISPEGNTSLLTGANGAGKTTYLEAILTLLVPERRMRRYN</sequence>
<dbReference type="SUPFAM" id="SSF52540">
    <property type="entry name" value="P-loop containing nucleoside triphosphate hydrolases"/>
    <property type="match status" value="1"/>
</dbReference>
<dbReference type="AlphaFoldDB" id="A0A5J4S342"/>
<comment type="caution">
    <text evidence="1">The sequence shown here is derived from an EMBL/GenBank/DDBJ whole genome shotgun (WGS) entry which is preliminary data.</text>
</comment>
<evidence type="ECO:0008006" key="2">
    <source>
        <dbReference type="Google" id="ProtNLM"/>
    </source>
</evidence>
<evidence type="ECO:0000313" key="1">
    <source>
        <dbReference type="EMBL" id="KAA6340494.1"/>
    </source>
</evidence>
<dbReference type="EMBL" id="SNRY01000456">
    <property type="protein sequence ID" value="KAA6340494.1"/>
    <property type="molecule type" value="Genomic_DNA"/>
</dbReference>
<dbReference type="InterPro" id="IPR027417">
    <property type="entry name" value="P-loop_NTPase"/>
</dbReference>
<name>A0A5J4S342_9ZZZZ</name>
<organism evidence="1">
    <name type="scientific">termite gut metagenome</name>
    <dbReference type="NCBI Taxonomy" id="433724"/>
    <lineage>
        <taxon>unclassified sequences</taxon>
        <taxon>metagenomes</taxon>
        <taxon>organismal metagenomes</taxon>
    </lineage>
</organism>
<protein>
    <recommendedName>
        <fullName evidence="2">DNA replication and repair protein RecF</fullName>
    </recommendedName>
</protein>
<dbReference type="Gene3D" id="3.40.1140.10">
    <property type="match status" value="1"/>
</dbReference>
<gene>
    <name evidence="1" type="ORF">EZS27_011639</name>
</gene>
<reference evidence="1" key="1">
    <citation type="submission" date="2019-03" db="EMBL/GenBank/DDBJ databases">
        <title>Single cell metagenomics reveals metabolic interactions within the superorganism composed of flagellate Streblomastix strix and complex community of Bacteroidetes bacteria on its surface.</title>
        <authorList>
            <person name="Treitli S.C."/>
            <person name="Kolisko M."/>
            <person name="Husnik F."/>
            <person name="Keeling P."/>
            <person name="Hampl V."/>
        </authorList>
    </citation>
    <scope>NUCLEOTIDE SEQUENCE</scope>
    <source>
        <strain evidence="1">STM</strain>
    </source>
</reference>
<accession>A0A5J4S342</accession>
<proteinExistence type="predicted"/>